<organism evidence="1">
    <name type="scientific">Mimiviridae sp. ChoanoV1</name>
    <dbReference type="NCBI Taxonomy" id="2596887"/>
    <lineage>
        <taxon>Viruses</taxon>
        <taxon>Varidnaviria</taxon>
        <taxon>Bamfordvirae</taxon>
        <taxon>Nucleocytoviricota</taxon>
        <taxon>Megaviricetes</taxon>
        <taxon>Imitervirales</taxon>
        <taxon>Schizomimiviridae</taxon>
    </lineage>
</organism>
<proteinExistence type="predicted"/>
<reference evidence="1" key="1">
    <citation type="submission" date="2018-11" db="EMBL/GenBank/DDBJ databases">
        <title>A distinct lineage of giant viruses engineers rhodopsin photosystems in predatory marine eukaryotes.</title>
        <authorList>
            <person name="Needham D.M."/>
            <person name="Yoshizawa S."/>
            <person name="Hosaka T."/>
            <person name="Poirier C."/>
            <person name="Choi C.-J."/>
            <person name="Hehenberger E."/>
            <person name="Irwin N.A.T."/>
            <person name="Wilken S."/>
            <person name="Yung C.-M."/>
            <person name="Bachy C."/>
            <person name="Kurihara R."/>
            <person name="Nakajima Y."/>
            <person name="Kojima K."/>
            <person name="Kimura-Someya T."/>
            <person name="Leonard G."/>
            <person name="Malmstrom R.R."/>
            <person name="Mende D."/>
            <person name="Olson D.K."/>
            <person name="Sudo Y."/>
            <person name="Sudek S."/>
            <person name="Richards T.A."/>
            <person name="DeLong E.F."/>
            <person name="Keeling P.J."/>
            <person name="Santoro A.E."/>
            <person name="Shirouzu M."/>
            <person name="Iwasaki W."/>
            <person name="Worden A.Z."/>
        </authorList>
    </citation>
    <scope>NUCLEOTIDE SEQUENCE</scope>
</reference>
<dbReference type="EMBL" id="MK250085">
    <property type="protein sequence ID" value="QDY51837.1"/>
    <property type="molecule type" value="Genomic_DNA"/>
</dbReference>
<name>A0A5B8IFP5_9VIRU</name>
<evidence type="ECO:0000313" key="1">
    <source>
        <dbReference type="EMBL" id="QDY51837.1"/>
    </source>
</evidence>
<sequence>MPDYEISLLIIDKMEKKKYRDYNVLSKTSICKNDEELKCYLLYYKKLDNKCGKCGIGPKWNNKPLDFVIVRKNKDKNDNTLENLKFECPNCYYQNNKKSVYEDIKKSKMGLCFDCNRRFRKGKINTSLNPRNDIIEEQVKFKFTRMRCNFCLQNKITGNDTNETKKNVINNNIVITI</sequence>
<protein>
    <submittedName>
        <fullName evidence="1">Uncharacterized protein</fullName>
    </submittedName>
</protein>
<accession>A0A5B8IFP5</accession>
<gene>
    <name evidence="1" type="ORF">1_222</name>
</gene>